<dbReference type="GO" id="GO:0004016">
    <property type="term" value="F:adenylate cyclase activity"/>
    <property type="evidence" value="ECO:0007669"/>
    <property type="project" value="TreeGrafter"/>
</dbReference>
<dbReference type="EMBL" id="RBIL01000001">
    <property type="protein sequence ID" value="RKQ92487.1"/>
    <property type="molecule type" value="Genomic_DNA"/>
</dbReference>
<dbReference type="InterPro" id="IPR041664">
    <property type="entry name" value="AAA_16"/>
</dbReference>
<dbReference type="InterPro" id="IPR016032">
    <property type="entry name" value="Sig_transdc_resp-reg_C-effctor"/>
</dbReference>
<dbReference type="CDD" id="cd06170">
    <property type="entry name" value="LuxR_C_like"/>
    <property type="match status" value="1"/>
</dbReference>
<dbReference type="PROSITE" id="PS50043">
    <property type="entry name" value="HTH_LUXR_2"/>
    <property type="match status" value="1"/>
</dbReference>
<dbReference type="AlphaFoldDB" id="A0A660LBP9"/>
<dbReference type="InterPro" id="IPR011990">
    <property type="entry name" value="TPR-like_helical_dom_sf"/>
</dbReference>
<organism evidence="4 5">
    <name type="scientific">Solirubrobacter pauli</name>
    <dbReference type="NCBI Taxonomy" id="166793"/>
    <lineage>
        <taxon>Bacteria</taxon>
        <taxon>Bacillati</taxon>
        <taxon>Actinomycetota</taxon>
        <taxon>Thermoleophilia</taxon>
        <taxon>Solirubrobacterales</taxon>
        <taxon>Solirubrobacteraceae</taxon>
        <taxon>Solirubrobacter</taxon>
    </lineage>
</organism>
<dbReference type="PANTHER" id="PTHR16305">
    <property type="entry name" value="TESTICULAR SOLUBLE ADENYLYL CYCLASE"/>
    <property type="match status" value="1"/>
</dbReference>
<dbReference type="Proteomes" id="UP000278962">
    <property type="component" value="Unassembled WGS sequence"/>
</dbReference>
<dbReference type="GO" id="GO:0003677">
    <property type="term" value="F:DNA binding"/>
    <property type="evidence" value="ECO:0007669"/>
    <property type="project" value="InterPro"/>
</dbReference>
<reference evidence="4 5" key="1">
    <citation type="submission" date="2018-10" db="EMBL/GenBank/DDBJ databases">
        <title>Genomic Encyclopedia of Archaeal and Bacterial Type Strains, Phase II (KMG-II): from individual species to whole genera.</title>
        <authorList>
            <person name="Goeker M."/>
        </authorList>
    </citation>
    <scope>NUCLEOTIDE SEQUENCE [LARGE SCALE GENOMIC DNA]</scope>
    <source>
        <strain evidence="4 5">DSM 14954</strain>
    </source>
</reference>
<dbReference type="Pfam" id="PF13191">
    <property type="entry name" value="AAA_16"/>
    <property type="match status" value="1"/>
</dbReference>
<dbReference type="SMART" id="SM00382">
    <property type="entry name" value="AAA"/>
    <property type="match status" value="1"/>
</dbReference>
<dbReference type="RefSeq" id="WP_170179026.1">
    <property type="nucleotide sequence ID" value="NZ_RBIL01000001.1"/>
</dbReference>
<keyword evidence="1" id="KW-0547">Nucleotide-binding</keyword>
<dbReference type="InterPro" id="IPR027417">
    <property type="entry name" value="P-loop_NTPase"/>
</dbReference>
<feature type="domain" description="HTH luxR-type" evidence="3">
    <location>
        <begin position="841"/>
        <end position="903"/>
    </location>
</feature>
<comment type="caution">
    <text evidence="4">The sequence shown here is derived from an EMBL/GenBank/DDBJ whole genome shotgun (WGS) entry which is preliminary data.</text>
</comment>
<dbReference type="SUPFAM" id="SSF46894">
    <property type="entry name" value="C-terminal effector domain of the bipartite response regulators"/>
    <property type="match status" value="1"/>
</dbReference>
<dbReference type="Gene3D" id="1.25.40.10">
    <property type="entry name" value="Tetratricopeptide repeat domain"/>
    <property type="match status" value="2"/>
</dbReference>
<evidence type="ECO:0000313" key="5">
    <source>
        <dbReference type="Proteomes" id="UP000278962"/>
    </source>
</evidence>
<sequence>MTILDPVVAPSPAGLLLEREQHLGAFADALQDVSAGAGTTILVVGEAGVGKSMLLRELTRAAASATVLRARGDELEQEFPYGVVRQLLEPLTRTLDDVWQGPAELARSVFDPSPQAGDDASFARQQGLYWLVVNLAERLGPIVLAVDDAHRADEPSLRFLRFLGHRLDGLPVAQLLASRPLTEVEHRQALADMLDDPLVHTLAVDRLSAEATGRYLEQAWPEGTHLAGVCHELTAGNPLMLRALVAEARGTVDSAEALRALGVRPIGQRVRRSLSGSPAALALAQAIAVLGDDTPAAEALAFAAVEPEAVEALLRANILEEGTNGLRFVHPLVRTSVYRLLSPVERTAQHARAAAALHARGVAGEQVAAHLLHTGPVGEPWAAEELEAAAERALSAGAPDTAAALLGRALEEPGATGERRARTLARLADAQSSAGLPDAIANYERALTLAPGDARITLQYSGALAMSGRTADAFAVLDQATLPEEPTIRAALHAAALFTESAPALAHRDVVAAGTPDGGLLAATTAYELSMRNVPAAQVAALAVPVFTHGTPPLDLSTTMAYGYGIWALMLSDQLELARTELDRAVEVGRRTGALVIHALALVLRAGTHLRLGALQAAEADAQQSLELSEHPSWRFGNAGAMQFLAEILLEQGRVEEAAAAVAAIDTQTVQPLPVVLLAEQARGRVLLAQRRPDAALAAAEALGRRAQAALCDNPVFLPWRRTAALSAAAAGQPERAAALAAEHLALARAYGIDSEALLTHALVTRDIDALEVVAAAGAPLVRARALLALGRARRVAGGPAAAREPLREAMELASACAAKGLVDEALDELAAAGAKPRRRGGHGALGLTAAEARVARLAADGASNREIAQELFVTLKTVEMHLSSAYRKLDISSRAQLASRLD</sequence>
<proteinExistence type="predicted"/>
<evidence type="ECO:0000259" key="3">
    <source>
        <dbReference type="PROSITE" id="PS50043"/>
    </source>
</evidence>
<dbReference type="InterPro" id="IPR000792">
    <property type="entry name" value="Tscrpt_reg_LuxR_C"/>
</dbReference>
<dbReference type="PROSITE" id="PS00622">
    <property type="entry name" value="HTH_LUXR_1"/>
    <property type="match status" value="1"/>
</dbReference>
<gene>
    <name evidence="4" type="ORF">C8N24_2336</name>
</gene>
<keyword evidence="5" id="KW-1185">Reference proteome</keyword>
<evidence type="ECO:0000313" key="4">
    <source>
        <dbReference type="EMBL" id="RKQ92487.1"/>
    </source>
</evidence>
<keyword evidence="2" id="KW-0067">ATP-binding</keyword>
<dbReference type="GO" id="GO:0005524">
    <property type="term" value="F:ATP binding"/>
    <property type="evidence" value="ECO:0007669"/>
    <property type="project" value="UniProtKB-KW"/>
</dbReference>
<dbReference type="InterPro" id="IPR036388">
    <property type="entry name" value="WH-like_DNA-bd_sf"/>
</dbReference>
<evidence type="ECO:0000256" key="2">
    <source>
        <dbReference type="ARBA" id="ARBA00022840"/>
    </source>
</evidence>
<dbReference type="Pfam" id="PF00196">
    <property type="entry name" value="GerE"/>
    <property type="match status" value="1"/>
</dbReference>
<dbReference type="GO" id="GO:0005737">
    <property type="term" value="C:cytoplasm"/>
    <property type="evidence" value="ECO:0007669"/>
    <property type="project" value="TreeGrafter"/>
</dbReference>
<protein>
    <submittedName>
        <fullName evidence="4">Regulatory LuxR family protein</fullName>
    </submittedName>
</protein>
<dbReference type="InterPro" id="IPR019734">
    <property type="entry name" value="TPR_rpt"/>
</dbReference>
<dbReference type="PANTHER" id="PTHR16305:SF35">
    <property type="entry name" value="TRANSCRIPTIONAL ACTIVATOR DOMAIN"/>
    <property type="match status" value="1"/>
</dbReference>
<name>A0A660LBP9_9ACTN</name>
<dbReference type="SUPFAM" id="SSF48452">
    <property type="entry name" value="TPR-like"/>
    <property type="match status" value="2"/>
</dbReference>
<dbReference type="InterPro" id="IPR003593">
    <property type="entry name" value="AAA+_ATPase"/>
</dbReference>
<evidence type="ECO:0000256" key="1">
    <source>
        <dbReference type="ARBA" id="ARBA00022741"/>
    </source>
</evidence>
<dbReference type="GO" id="GO:0006355">
    <property type="term" value="P:regulation of DNA-templated transcription"/>
    <property type="evidence" value="ECO:0007669"/>
    <property type="project" value="InterPro"/>
</dbReference>
<dbReference type="Gene3D" id="1.10.10.10">
    <property type="entry name" value="Winged helix-like DNA-binding domain superfamily/Winged helix DNA-binding domain"/>
    <property type="match status" value="1"/>
</dbReference>
<dbReference type="SMART" id="SM00028">
    <property type="entry name" value="TPR"/>
    <property type="match status" value="3"/>
</dbReference>
<dbReference type="SMART" id="SM00421">
    <property type="entry name" value="HTH_LUXR"/>
    <property type="match status" value="1"/>
</dbReference>
<dbReference type="PRINTS" id="PR00038">
    <property type="entry name" value="HTHLUXR"/>
</dbReference>
<dbReference type="SUPFAM" id="SSF52540">
    <property type="entry name" value="P-loop containing nucleoside triphosphate hydrolases"/>
    <property type="match status" value="1"/>
</dbReference>
<accession>A0A660LBP9</accession>